<dbReference type="InterPro" id="IPR050194">
    <property type="entry name" value="Glycosyltransferase_grp1"/>
</dbReference>
<dbReference type="GO" id="GO:0016758">
    <property type="term" value="F:hexosyltransferase activity"/>
    <property type="evidence" value="ECO:0007669"/>
    <property type="project" value="TreeGrafter"/>
</dbReference>
<dbReference type="PANTHER" id="PTHR45947:SF3">
    <property type="entry name" value="SULFOQUINOVOSYL TRANSFERASE SQD2"/>
    <property type="match status" value="1"/>
</dbReference>
<name>A0A8J7KR08_9ACTN</name>
<comment type="caution">
    <text evidence="5">The sequence shown here is derived from an EMBL/GenBank/DDBJ whole genome shotgun (WGS) entry which is preliminary data.</text>
</comment>
<evidence type="ECO:0000256" key="2">
    <source>
        <dbReference type="ARBA" id="ARBA00022679"/>
    </source>
</evidence>
<dbReference type="InterPro" id="IPR028098">
    <property type="entry name" value="Glyco_trans_4-like_N"/>
</dbReference>
<dbReference type="Gene3D" id="3.40.50.2000">
    <property type="entry name" value="Glycogen Phosphorylase B"/>
    <property type="match status" value="2"/>
</dbReference>
<dbReference type="PANTHER" id="PTHR45947">
    <property type="entry name" value="SULFOQUINOVOSYL TRANSFERASE SQD2"/>
    <property type="match status" value="1"/>
</dbReference>
<keyword evidence="6" id="KW-1185">Reference proteome</keyword>
<organism evidence="5 6">
    <name type="scientific">Longispora fulva</name>
    <dbReference type="NCBI Taxonomy" id="619741"/>
    <lineage>
        <taxon>Bacteria</taxon>
        <taxon>Bacillati</taxon>
        <taxon>Actinomycetota</taxon>
        <taxon>Actinomycetes</taxon>
        <taxon>Micromonosporales</taxon>
        <taxon>Micromonosporaceae</taxon>
        <taxon>Longispora</taxon>
    </lineage>
</organism>
<sequence>MRIAVVNNFYPPRVGGSAHLSESLAHGYAAAGHEVLVLTATYKDAPLDEMRGGCRVLRLPSWQLPSSVAGFDIGFTVRPSLLRTVTGILDEFQPDVIHQHGQFFDLTWASGLYARKRDVPTLLSVHTRLESPRAAYQAVFTVGDSMLVAPILRRYKPRFVVMDVQMEEYIQKRYRSAVSGLEYIPVGVDPQWLLNGDGAGIRERHGLGDRPIALSLGHVIPLRDRVQLVRALPRVLEKVPDLAVLVVGTVYYDKFLKLAEELGVRDAIVAPGAVPKSEIPAYVAAADLETHDLDGFGLGTAALEAMGAGCPVVAAVRPDNFPGIELRDREHLYLTPVGDTGALADTLIEVLTDRDRAREVGLGGQRLIHERFTLDSVLKSHLATLESMVG</sequence>
<keyword evidence="1" id="KW-0328">Glycosyltransferase</keyword>
<evidence type="ECO:0000313" key="6">
    <source>
        <dbReference type="Proteomes" id="UP000622552"/>
    </source>
</evidence>
<protein>
    <submittedName>
        <fullName evidence="5">Glycosyltransferase involved in cell wall biosynthesis</fullName>
    </submittedName>
</protein>
<accession>A0A8J7KR08</accession>
<proteinExistence type="predicted"/>
<reference evidence="5" key="1">
    <citation type="submission" date="2020-11" db="EMBL/GenBank/DDBJ databases">
        <title>Sequencing the genomes of 1000 actinobacteria strains.</title>
        <authorList>
            <person name="Klenk H.-P."/>
        </authorList>
    </citation>
    <scope>NUCLEOTIDE SEQUENCE</scope>
    <source>
        <strain evidence="5">DSM 45356</strain>
    </source>
</reference>
<dbReference type="GO" id="GO:1901137">
    <property type="term" value="P:carbohydrate derivative biosynthetic process"/>
    <property type="evidence" value="ECO:0007669"/>
    <property type="project" value="UniProtKB-ARBA"/>
</dbReference>
<evidence type="ECO:0000259" key="3">
    <source>
        <dbReference type="Pfam" id="PF00534"/>
    </source>
</evidence>
<evidence type="ECO:0000259" key="4">
    <source>
        <dbReference type="Pfam" id="PF13579"/>
    </source>
</evidence>
<evidence type="ECO:0000256" key="1">
    <source>
        <dbReference type="ARBA" id="ARBA00022676"/>
    </source>
</evidence>
<dbReference type="Proteomes" id="UP000622552">
    <property type="component" value="Unassembled WGS sequence"/>
</dbReference>
<dbReference type="Pfam" id="PF13579">
    <property type="entry name" value="Glyco_trans_4_4"/>
    <property type="match status" value="1"/>
</dbReference>
<dbReference type="EMBL" id="JADOUF010000001">
    <property type="protein sequence ID" value="MBG6138057.1"/>
    <property type="molecule type" value="Genomic_DNA"/>
</dbReference>
<dbReference type="CDD" id="cd03801">
    <property type="entry name" value="GT4_PimA-like"/>
    <property type="match status" value="1"/>
</dbReference>
<dbReference type="AlphaFoldDB" id="A0A8J7KR08"/>
<dbReference type="InterPro" id="IPR001296">
    <property type="entry name" value="Glyco_trans_1"/>
</dbReference>
<feature type="domain" description="Glycosyl transferase family 1" evidence="3">
    <location>
        <begin position="202"/>
        <end position="360"/>
    </location>
</feature>
<gene>
    <name evidence="5" type="ORF">IW245_004251</name>
</gene>
<dbReference type="SUPFAM" id="SSF53756">
    <property type="entry name" value="UDP-Glycosyltransferase/glycogen phosphorylase"/>
    <property type="match status" value="1"/>
</dbReference>
<feature type="domain" description="Glycosyltransferase subfamily 4-like N-terminal" evidence="4">
    <location>
        <begin position="15"/>
        <end position="174"/>
    </location>
</feature>
<keyword evidence="2" id="KW-0808">Transferase</keyword>
<dbReference type="RefSeq" id="WP_197004854.1">
    <property type="nucleotide sequence ID" value="NZ_BONS01000017.1"/>
</dbReference>
<dbReference type="Pfam" id="PF00534">
    <property type="entry name" value="Glycos_transf_1"/>
    <property type="match status" value="1"/>
</dbReference>
<evidence type="ECO:0000313" key="5">
    <source>
        <dbReference type="EMBL" id="MBG6138057.1"/>
    </source>
</evidence>